<organism evidence="2 3">
    <name type="scientific">Tilletia horrida</name>
    <dbReference type="NCBI Taxonomy" id="155126"/>
    <lineage>
        <taxon>Eukaryota</taxon>
        <taxon>Fungi</taxon>
        <taxon>Dikarya</taxon>
        <taxon>Basidiomycota</taxon>
        <taxon>Ustilaginomycotina</taxon>
        <taxon>Exobasidiomycetes</taxon>
        <taxon>Tilletiales</taxon>
        <taxon>Tilletiaceae</taxon>
        <taxon>Tilletia</taxon>
    </lineage>
</organism>
<name>A0AAN6GIY4_9BASI</name>
<protein>
    <submittedName>
        <fullName evidence="2">Uncharacterized protein</fullName>
    </submittedName>
</protein>
<accession>A0AAN6GIY4</accession>
<dbReference type="AlphaFoldDB" id="A0AAN6GIY4"/>
<feature type="compositionally biased region" description="Basic and acidic residues" evidence="1">
    <location>
        <begin position="108"/>
        <end position="119"/>
    </location>
</feature>
<feature type="compositionally biased region" description="Polar residues" evidence="1">
    <location>
        <begin position="14"/>
        <end position="31"/>
    </location>
</feature>
<keyword evidence="3" id="KW-1185">Reference proteome</keyword>
<proteinExistence type="predicted"/>
<feature type="region of interest" description="Disordered" evidence="1">
    <location>
        <begin position="1"/>
        <end position="119"/>
    </location>
</feature>
<feature type="non-terminal residue" evidence="2">
    <location>
        <position position="1"/>
    </location>
</feature>
<comment type="caution">
    <text evidence="2">The sequence shown here is derived from an EMBL/GenBank/DDBJ whole genome shotgun (WGS) entry which is preliminary data.</text>
</comment>
<feature type="compositionally biased region" description="Polar residues" evidence="1">
    <location>
        <begin position="72"/>
        <end position="90"/>
    </location>
</feature>
<evidence type="ECO:0000256" key="1">
    <source>
        <dbReference type="SAM" id="MobiDB-lite"/>
    </source>
</evidence>
<evidence type="ECO:0000313" key="2">
    <source>
        <dbReference type="EMBL" id="KAK0542509.1"/>
    </source>
</evidence>
<sequence>PSSTTYEAPLDDPASSSESDRNNTQAGSTVPQADATAAADHEAEADLIAAAAQVPDSDHHDPLFLRNPELDASNTSKGKALATNTETRFPSATGKRPATPPANSNRFEGQKRRNKWTEL</sequence>
<reference evidence="2" key="1">
    <citation type="journal article" date="2023" name="PhytoFront">
        <title>Draft Genome Resources of Seven Strains of Tilletia horrida, Causal Agent of Kernel Smut of Rice.</title>
        <authorList>
            <person name="Khanal S."/>
            <person name="Antony Babu S."/>
            <person name="Zhou X.G."/>
        </authorList>
    </citation>
    <scope>NUCLEOTIDE SEQUENCE</scope>
    <source>
        <strain evidence="2">TX6</strain>
    </source>
</reference>
<dbReference type="Proteomes" id="UP001176517">
    <property type="component" value="Unassembled WGS sequence"/>
</dbReference>
<evidence type="ECO:0000313" key="3">
    <source>
        <dbReference type="Proteomes" id="UP001176517"/>
    </source>
</evidence>
<gene>
    <name evidence="2" type="ORF">OC846_006717</name>
</gene>
<dbReference type="EMBL" id="JAPDMZ010000509">
    <property type="protein sequence ID" value="KAK0542509.1"/>
    <property type="molecule type" value="Genomic_DNA"/>
</dbReference>